<sequence length="51" mass="5686">MADNPSADEYSFCFTAFGQQLIYLQHGPIANEALSQQILWTLHSKLSTQGN</sequence>
<organism evidence="1 2">
    <name type="scientific">Endocarpon pusillum</name>
    <dbReference type="NCBI Taxonomy" id="364733"/>
    <lineage>
        <taxon>Eukaryota</taxon>
        <taxon>Fungi</taxon>
        <taxon>Dikarya</taxon>
        <taxon>Ascomycota</taxon>
        <taxon>Pezizomycotina</taxon>
        <taxon>Eurotiomycetes</taxon>
        <taxon>Chaetothyriomycetidae</taxon>
        <taxon>Verrucariales</taxon>
        <taxon>Verrucariaceae</taxon>
        <taxon>Endocarpon</taxon>
    </lineage>
</organism>
<gene>
    <name evidence="1" type="ORF">GJ744_003607</name>
</gene>
<accession>A0A8H7A8Y1</accession>
<reference evidence="1" key="1">
    <citation type="submission" date="2020-02" db="EMBL/GenBank/DDBJ databases">
        <authorList>
            <person name="Palmer J.M."/>
        </authorList>
    </citation>
    <scope>NUCLEOTIDE SEQUENCE</scope>
    <source>
        <strain evidence="1">EPUS1.4</strain>
        <tissue evidence="1">Thallus</tissue>
    </source>
</reference>
<dbReference type="AlphaFoldDB" id="A0A8H7A8Y1"/>
<dbReference type="EMBL" id="JAACFV010000171">
    <property type="protein sequence ID" value="KAF7503579.1"/>
    <property type="molecule type" value="Genomic_DNA"/>
</dbReference>
<proteinExistence type="predicted"/>
<evidence type="ECO:0000313" key="2">
    <source>
        <dbReference type="Proteomes" id="UP000606974"/>
    </source>
</evidence>
<dbReference type="Proteomes" id="UP000606974">
    <property type="component" value="Unassembled WGS sequence"/>
</dbReference>
<name>A0A8H7A8Y1_9EURO</name>
<keyword evidence="2" id="KW-1185">Reference proteome</keyword>
<protein>
    <submittedName>
        <fullName evidence="1">Uncharacterized protein</fullName>
    </submittedName>
</protein>
<evidence type="ECO:0000313" key="1">
    <source>
        <dbReference type="EMBL" id="KAF7503579.1"/>
    </source>
</evidence>
<comment type="caution">
    <text evidence="1">The sequence shown here is derived from an EMBL/GenBank/DDBJ whole genome shotgun (WGS) entry which is preliminary data.</text>
</comment>